<dbReference type="EMBL" id="JAUIZM010000009">
    <property type="protein sequence ID" value="KAK1365212.1"/>
    <property type="molecule type" value="Genomic_DNA"/>
</dbReference>
<evidence type="ECO:0000259" key="1">
    <source>
        <dbReference type="SMART" id="SM00256"/>
    </source>
</evidence>
<accession>A0AAD8HCW4</accession>
<dbReference type="Gene3D" id="1.20.1280.50">
    <property type="match status" value="1"/>
</dbReference>
<gene>
    <name evidence="2" type="ORF">POM88_040773</name>
</gene>
<dbReference type="Proteomes" id="UP001237642">
    <property type="component" value="Unassembled WGS sequence"/>
</dbReference>
<dbReference type="SUPFAM" id="SSF81383">
    <property type="entry name" value="F-box domain"/>
    <property type="match status" value="1"/>
</dbReference>
<dbReference type="PANTHER" id="PTHR31672:SF13">
    <property type="entry name" value="F-BOX PROTEIN CPR30-LIKE"/>
    <property type="match status" value="1"/>
</dbReference>
<dbReference type="InterPro" id="IPR001810">
    <property type="entry name" value="F-box_dom"/>
</dbReference>
<dbReference type="InterPro" id="IPR036047">
    <property type="entry name" value="F-box-like_dom_sf"/>
</dbReference>
<dbReference type="CDD" id="cd22157">
    <property type="entry name" value="F-box_AtFBW1-like"/>
    <property type="match status" value="1"/>
</dbReference>
<proteinExistence type="predicted"/>
<keyword evidence="3" id="KW-1185">Reference proteome</keyword>
<sequence length="222" mass="25614">MALPSEILIEEILMRLPVKHLVRCRSVCKSWNSLFSDPDFIESHLYQNPNDDYLVFNTHCQSSGASDHYYYLSIISLVNLSETRIDKFPYPRLSKSVHLVGSINGLGCPYWTGSRDDVIVKFQVSNEEFLILPIPGCRPFCLANLNESLALIQYARVGALRNMTVYHYSEECSNWSKSFTINLKEKISMCFKYGGEIVFDRKKKLYDPKSNKIKNLLSYDDK</sequence>
<reference evidence="2" key="2">
    <citation type="submission" date="2023-05" db="EMBL/GenBank/DDBJ databases">
        <authorList>
            <person name="Schelkunov M.I."/>
        </authorList>
    </citation>
    <scope>NUCLEOTIDE SEQUENCE</scope>
    <source>
        <strain evidence="2">Hsosn_3</strain>
        <tissue evidence="2">Leaf</tissue>
    </source>
</reference>
<protein>
    <recommendedName>
        <fullName evidence="1">F-box domain-containing protein</fullName>
    </recommendedName>
</protein>
<dbReference type="Pfam" id="PF00646">
    <property type="entry name" value="F-box"/>
    <property type="match status" value="1"/>
</dbReference>
<organism evidence="2 3">
    <name type="scientific">Heracleum sosnowskyi</name>
    <dbReference type="NCBI Taxonomy" id="360622"/>
    <lineage>
        <taxon>Eukaryota</taxon>
        <taxon>Viridiplantae</taxon>
        <taxon>Streptophyta</taxon>
        <taxon>Embryophyta</taxon>
        <taxon>Tracheophyta</taxon>
        <taxon>Spermatophyta</taxon>
        <taxon>Magnoliopsida</taxon>
        <taxon>eudicotyledons</taxon>
        <taxon>Gunneridae</taxon>
        <taxon>Pentapetalae</taxon>
        <taxon>asterids</taxon>
        <taxon>campanulids</taxon>
        <taxon>Apiales</taxon>
        <taxon>Apiaceae</taxon>
        <taxon>Apioideae</taxon>
        <taxon>apioid superclade</taxon>
        <taxon>Tordylieae</taxon>
        <taxon>Tordyliinae</taxon>
        <taxon>Heracleum</taxon>
    </lineage>
</organism>
<comment type="caution">
    <text evidence="2">The sequence shown here is derived from an EMBL/GenBank/DDBJ whole genome shotgun (WGS) entry which is preliminary data.</text>
</comment>
<evidence type="ECO:0000313" key="2">
    <source>
        <dbReference type="EMBL" id="KAK1365212.1"/>
    </source>
</evidence>
<evidence type="ECO:0000313" key="3">
    <source>
        <dbReference type="Proteomes" id="UP001237642"/>
    </source>
</evidence>
<dbReference type="PANTHER" id="PTHR31672">
    <property type="entry name" value="BNACNNG10540D PROTEIN"/>
    <property type="match status" value="1"/>
</dbReference>
<dbReference type="InterPro" id="IPR050796">
    <property type="entry name" value="SCF_F-box_component"/>
</dbReference>
<name>A0AAD8HCW4_9APIA</name>
<dbReference type="SMART" id="SM00256">
    <property type="entry name" value="FBOX"/>
    <property type="match status" value="1"/>
</dbReference>
<dbReference type="AlphaFoldDB" id="A0AAD8HCW4"/>
<reference evidence="2" key="1">
    <citation type="submission" date="2023-02" db="EMBL/GenBank/DDBJ databases">
        <title>Genome of toxic invasive species Heracleum sosnowskyi carries increased number of genes despite the absence of recent whole-genome duplications.</title>
        <authorList>
            <person name="Schelkunov M."/>
            <person name="Shtratnikova V."/>
            <person name="Makarenko M."/>
            <person name="Klepikova A."/>
            <person name="Omelchenko D."/>
            <person name="Novikova G."/>
            <person name="Obukhova E."/>
            <person name="Bogdanov V."/>
            <person name="Penin A."/>
            <person name="Logacheva M."/>
        </authorList>
    </citation>
    <scope>NUCLEOTIDE SEQUENCE</scope>
    <source>
        <strain evidence="2">Hsosn_3</strain>
        <tissue evidence="2">Leaf</tissue>
    </source>
</reference>
<feature type="domain" description="F-box" evidence="1">
    <location>
        <begin position="3"/>
        <end position="44"/>
    </location>
</feature>